<dbReference type="PANTHER" id="PTHR24260">
    <property type="match status" value="1"/>
</dbReference>
<dbReference type="CDD" id="cd00190">
    <property type="entry name" value="Tryp_SPc"/>
    <property type="match status" value="1"/>
</dbReference>
<dbReference type="EMBL" id="JTDY01010620">
    <property type="protein sequence ID" value="KOB58154.1"/>
    <property type="molecule type" value="Genomic_DNA"/>
</dbReference>
<evidence type="ECO:0000256" key="6">
    <source>
        <dbReference type="ARBA" id="ARBA00084094"/>
    </source>
</evidence>
<dbReference type="SUPFAM" id="SSF50494">
    <property type="entry name" value="Trypsin-like serine proteases"/>
    <property type="match status" value="1"/>
</dbReference>
<evidence type="ECO:0000313" key="10">
    <source>
        <dbReference type="EMBL" id="KOB58154.1"/>
    </source>
</evidence>
<dbReference type="GO" id="GO:0005576">
    <property type="term" value="C:extracellular region"/>
    <property type="evidence" value="ECO:0007669"/>
    <property type="project" value="UniProtKB-SubCell"/>
</dbReference>
<keyword evidence="7" id="KW-0378">Hydrolase</keyword>
<dbReference type="Proteomes" id="UP000037510">
    <property type="component" value="Unassembled WGS sequence"/>
</dbReference>
<evidence type="ECO:0000256" key="5">
    <source>
        <dbReference type="ARBA" id="ARBA00055534"/>
    </source>
</evidence>
<keyword evidence="4" id="KW-1199">Hemostasis impairing toxin</keyword>
<dbReference type="GO" id="GO:0006508">
    <property type="term" value="P:proteolysis"/>
    <property type="evidence" value="ECO:0007669"/>
    <property type="project" value="UniProtKB-KW"/>
</dbReference>
<dbReference type="FunFam" id="2.40.10.10:FF:000068">
    <property type="entry name" value="transmembrane protease serine 2"/>
    <property type="match status" value="1"/>
</dbReference>
<dbReference type="InterPro" id="IPR043504">
    <property type="entry name" value="Peptidase_S1_PA_chymotrypsin"/>
</dbReference>
<dbReference type="PROSITE" id="PS50240">
    <property type="entry name" value="TRYPSIN_DOM"/>
    <property type="match status" value="1"/>
</dbReference>
<keyword evidence="8" id="KW-0732">Signal</keyword>
<dbReference type="AlphaFoldDB" id="A0A0L7K4X6"/>
<evidence type="ECO:0000256" key="7">
    <source>
        <dbReference type="RuleBase" id="RU363034"/>
    </source>
</evidence>
<dbReference type="GO" id="GO:0004252">
    <property type="term" value="F:serine-type endopeptidase activity"/>
    <property type="evidence" value="ECO:0007669"/>
    <property type="project" value="InterPro"/>
</dbReference>
<dbReference type="Pfam" id="PF00089">
    <property type="entry name" value="Trypsin"/>
    <property type="match status" value="2"/>
</dbReference>
<reference evidence="10 11" key="1">
    <citation type="journal article" date="2015" name="Genome Biol. Evol.">
        <title>The genome of winter moth (Operophtera brumata) provides a genomic perspective on sexual dimorphism and phenology.</title>
        <authorList>
            <person name="Derks M.F."/>
            <person name="Smit S."/>
            <person name="Salis L."/>
            <person name="Schijlen E."/>
            <person name="Bossers A."/>
            <person name="Mateman C."/>
            <person name="Pijl A.S."/>
            <person name="de Ridder D."/>
            <person name="Groenen M.A."/>
            <person name="Visser M.E."/>
            <person name="Megens H.J."/>
        </authorList>
    </citation>
    <scope>NUCLEOTIDE SEQUENCE [LARGE SCALE GENOMIC DNA]</scope>
    <source>
        <strain evidence="10">WM2013NL</strain>
        <tissue evidence="10">Head and thorax</tissue>
    </source>
</reference>
<keyword evidence="2" id="KW-0800">Toxin</keyword>
<protein>
    <submittedName>
        <fullName evidence="10">Chymotrypsin</fullName>
    </submittedName>
</protein>
<dbReference type="GO" id="GO:0090729">
    <property type="term" value="F:toxin activity"/>
    <property type="evidence" value="ECO:0007669"/>
    <property type="project" value="UniProtKB-KW"/>
</dbReference>
<dbReference type="STRING" id="104452.A0A0L7K4X6"/>
<evidence type="ECO:0000256" key="1">
    <source>
        <dbReference type="ARBA" id="ARBA00004239"/>
    </source>
</evidence>
<comment type="subcellular location">
    <subcellularLocation>
        <location evidence="1">Secreted</location>
        <location evidence="1">Extracellular space</location>
    </subcellularLocation>
</comment>
<keyword evidence="3" id="KW-1015">Disulfide bond</keyword>
<evidence type="ECO:0000259" key="9">
    <source>
        <dbReference type="PROSITE" id="PS50240"/>
    </source>
</evidence>
<evidence type="ECO:0000313" key="11">
    <source>
        <dbReference type="Proteomes" id="UP000037510"/>
    </source>
</evidence>
<dbReference type="InterPro" id="IPR018114">
    <property type="entry name" value="TRYPSIN_HIS"/>
</dbReference>
<dbReference type="InterPro" id="IPR051333">
    <property type="entry name" value="CLIP_Serine_Protease"/>
</dbReference>
<feature type="domain" description="Peptidase S1" evidence="9">
    <location>
        <begin position="55"/>
        <end position="311"/>
    </location>
</feature>
<evidence type="ECO:0000256" key="8">
    <source>
        <dbReference type="SAM" id="SignalP"/>
    </source>
</evidence>
<dbReference type="PROSITE" id="PS00134">
    <property type="entry name" value="TRYPSIN_HIS"/>
    <property type="match status" value="1"/>
</dbReference>
<evidence type="ECO:0000256" key="2">
    <source>
        <dbReference type="ARBA" id="ARBA00022656"/>
    </source>
</evidence>
<evidence type="ECO:0000256" key="3">
    <source>
        <dbReference type="ARBA" id="ARBA00023157"/>
    </source>
</evidence>
<dbReference type="InterPro" id="IPR001254">
    <property type="entry name" value="Trypsin_dom"/>
</dbReference>
<comment type="caution">
    <text evidence="10">The sequence shown here is derived from an EMBL/GenBank/DDBJ whole genome shotgun (WGS) entry which is preliminary data.</text>
</comment>
<organism evidence="10 11">
    <name type="scientific">Operophtera brumata</name>
    <name type="common">Winter moth</name>
    <name type="synonym">Phalaena brumata</name>
    <dbReference type="NCBI Taxonomy" id="104452"/>
    <lineage>
        <taxon>Eukaryota</taxon>
        <taxon>Metazoa</taxon>
        <taxon>Ecdysozoa</taxon>
        <taxon>Arthropoda</taxon>
        <taxon>Hexapoda</taxon>
        <taxon>Insecta</taxon>
        <taxon>Pterygota</taxon>
        <taxon>Neoptera</taxon>
        <taxon>Endopterygota</taxon>
        <taxon>Lepidoptera</taxon>
        <taxon>Glossata</taxon>
        <taxon>Ditrysia</taxon>
        <taxon>Geometroidea</taxon>
        <taxon>Geometridae</taxon>
        <taxon>Larentiinae</taxon>
        <taxon>Operophtera</taxon>
    </lineage>
</organism>
<name>A0A0L7K4X6_OPEBR</name>
<keyword evidence="7" id="KW-0645">Protease</keyword>
<evidence type="ECO:0000256" key="4">
    <source>
        <dbReference type="ARBA" id="ARBA00023240"/>
    </source>
</evidence>
<dbReference type="InterPro" id="IPR033116">
    <property type="entry name" value="TRYPSIN_SER"/>
</dbReference>
<keyword evidence="7" id="KW-0720">Serine protease</keyword>
<dbReference type="PRINTS" id="PR00722">
    <property type="entry name" value="CHYMOTRYPSIN"/>
</dbReference>
<comment type="function">
    <text evidence="5">Fibrinolytic activity; shows preferential cleavage of Arg-Gly bonds in all three fibrinogen chains. Contact with the caterpillars causes severe bleeding, due the anticoagulant effect of the protein.</text>
</comment>
<keyword evidence="6" id="KW-1205">Fibrinolytic toxin</keyword>
<feature type="chain" id="PRO_5005572278" evidence="8">
    <location>
        <begin position="17"/>
        <end position="311"/>
    </location>
</feature>
<dbReference type="InterPro" id="IPR009003">
    <property type="entry name" value="Peptidase_S1_PA"/>
</dbReference>
<dbReference type="InterPro" id="IPR001314">
    <property type="entry name" value="Peptidase_S1A"/>
</dbReference>
<keyword evidence="11" id="KW-1185">Reference proteome</keyword>
<gene>
    <name evidence="10" type="ORF">OBRU01_25502</name>
</gene>
<sequence>MKFALTLLALVAVAQAKYLQVDLEDNTAYNYLAKYGLPLAEKIRAAEEATSQNRIVGGLPSPATAFPHQGVCGGSLISREKVVTAAHCWFDGVSQASSFTVVLGSTTLFFGGARINTNQVIMHPEWNPHTVSNDIAVIHLPNGGVALTTSIRPVALPSGSLLNEHFAGEIANATGFGLTSDANSVSFQRILSVCSPITVSFRKCLQFLYFSKGGYISTGQFLSHVQLTVISNTNCSLSYPAFIQDSNICTSGAEGRSTCSGDSGGPLTVQRNGLPLLIGVTSFGSAAGCQAGYPAAFARVTAYIDFINQYL</sequence>
<proteinExistence type="predicted"/>
<dbReference type="Gene3D" id="2.40.10.10">
    <property type="entry name" value="Trypsin-like serine proteases"/>
    <property type="match status" value="2"/>
</dbReference>
<dbReference type="PROSITE" id="PS00135">
    <property type="entry name" value="TRYPSIN_SER"/>
    <property type="match status" value="1"/>
</dbReference>
<accession>A0A0L7K4X6</accession>
<feature type="signal peptide" evidence="8">
    <location>
        <begin position="1"/>
        <end position="16"/>
    </location>
</feature>
<dbReference type="PANTHER" id="PTHR24260:SF134">
    <property type="entry name" value="AT07769P-RELATED"/>
    <property type="match status" value="1"/>
</dbReference>
<dbReference type="SMART" id="SM00020">
    <property type="entry name" value="Tryp_SPc"/>
    <property type="match status" value="1"/>
</dbReference>